<dbReference type="Proteomes" id="UP000198565">
    <property type="component" value="Unassembled WGS sequence"/>
</dbReference>
<protein>
    <submittedName>
        <fullName evidence="1">Uncharacterized protein</fullName>
    </submittedName>
</protein>
<sequence length="57" mass="6703">MMDILFGMFVWLFMCSSILILASLASRLEGEQEKYKSEGYIGYIEEVYSRNVLDQRK</sequence>
<dbReference type="AlphaFoldDB" id="A0A1I4NBZ2"/>
<dbReference type="STRING" id="334253.SAMN04487943_108105"/>
<evidence type="ECO:0000313" key="1">
    <source>
        <dbReference type="EMBL" id="SFM13031.1"/>
    </source>
</evidence>
<name>A0A1I4NBZ2_9BACI</name>
<accession>A0A1I4NBZ2</accession>
<gene>
    <name evidence="1" type="ORF">SAMN04487943_108105</name>
</gene>
<dbReference type="EMBL" id="FOTR01000008">
    <property type="protein sequence ID" value="SFM13031.1"/>
    <property type="molecule type" value="Genomic_DNA"/>
</dbReference>
<evidence type="ECO:0000313" key="2">
    <source>
        <dbReference type="Proteomes" id="UP000198565"/>
    </source>
</evidence>
<organism evidence="1 2">
    <name type="scientific">Gracilibacillus orientalis</name>
    <dbReference type="NCBI Taxonomy" id="334253"/>
    <lineage>
        <taxon>Bacteria</taxon>
        <taxon>Bacillati</taxon>
        <taxon>Bacillota</taxon>
        <taxon>Bacilli</taxon>
        <taxon>Bacillales</taxon>
        <taxon>Bacillaceae</taxon>
        <taxon>Gracilibacillus</taxon>
    </lineage>
</organism>
<proteinExistence type="predicted"/>
<reference evidence="2" key="1">
    <citation type="submission" date="2016-10" db="EMBL/GenBank/DDBJ databases">
        <authorList>
            <person name="Varghese N."/>
            <person name="Submissions S."/>
        </authorList>
    </citation>
    <scope>NUCLEOTIDE SEQUENCE [LARGE SCALE GENOMIC DNA]</scope>
    <source>
        <strain evidence="2">CGMCC 1.4250</strain>
    </source>
</reference>
<keyword evidence="2" id="KW-1185">Reference proteome</keyword>